<accession>A0A1H3GS26</accession>
<evidence type="ECO:0000256" key="1">
    <source>
        <dbReference type="SAM" id="Phobius"/>
    </source>
</evidence>
<sequence length="90" mass="10450">MSFGIVQSMIISMKNNSRKKVLSHFDRKDMPLKGLKGDFNELLKRKATPEQLENIRKEIKRENKIDLIKTIIIMIIAILILIVGVKYLIL</sequence>
<proteinExistence type="predicted"/>
<keyword evidence="4" id="KW-1185">Reference proteome</keyword>
<organism evidence="2 4">
    <name type="scientific">Lutibacter oricola</name>
    <dbReference type="NCBI Taxonomy" id="762486"/>
    <lineage>
        <taxon>Bacteria</taxon>
        <taxon>Pseudomonadati</taxon>
        <taxon>Bacteroidota</taxon>
        <taxon>Flavobacteriia</taxon>
        <taxon>Flavobacteriales</taxon>
        <taxon>Flavobacteriaceae</taxon>
        <taxon>Lutibacter</taxon>
    </lineage>
</organism>
<evidence type="ECO:0000313" key="4">
    <source>
        <dbReference type="Proteomes" id="UP000199595"/>
    </source>
</evidence>
<protein>
    <submittedName>
        <fullName evidence="2">Uncharacterized protein</fullName>
    </submittedName>
</protein>
<dbReference type="EMBL" id="FNNJ01000043">
    <property type="protein sequence ID" value="SDY15624.1"/>
    <property type="molecule type" value="Genomic_DNA"/>
</dbReference>
<dbReference type="Proteomes" id="UP000199595">
    <property type="component" value="Unassembled WGS sequence"/>
</dbReference>
<evidence type="ECO:0000313" key="2">
    <source>
        <dbReference type="EMBL" id="SDY06081.1"/>
    </source>
</evidence>
<feature type="transmembrane region" description="Helical" evidence="1">
    <location>
        <begin position="67"/>
        <end position="89"/>
    </location>
</feature>
<keyword evidence="1" id="KW-0472">Membrane</keyword>
<gene>
    <name evidence="2" type="ORF">SAMN05444411_1174</name>
    <name evidence="3" type="ORF">SAMN05444411_1431</name>
</gene>
<name>A0A1H3GS26_9FLAO</name>
<reference evidence="2 4" key="1">
    <citation type="submission" date="2016-10" db="EMBL/GenBank/DDBJ databases">
        <authorList>
            <person name="de Groot N.N."/>
        </authorList>
    </citation>
    <scope>NUCLEOTIDE SEQUENCE [LARGE SCALE GENOMIC DNA]</scope>
    <source>
        <strain evidence="2 4">DSM 24956</strain>
    </source>
</reference>
<keyword evidence="1" id="KW-0812">Transmembrane</keyword>
<dbReference type="EMBL" id="FNNJ01000017">
    <property type="protein sequence ID" value="SDY06081.1"/>
    <property type="molecule type" value="Genomic_DNA"/>
</dbReference>
<dbReference type="AlphaFoldDB" id="A0A1H3GS26"/>
<dbReference type="OrthoDB" id="1450863at2"/>
<dbReference type="RefSeq" id="WP_139170988.1">
    <property type="nucleotide sequence ID" value="NZ_FNNJ01000017.1"/>
</dbReference>
<keyword evidence="1" id="KW-1133">Transmembrane helix</keyword>
<evidence type="ECO:0000313" key="3">
    <source>
        <dbReference type="EMBL" id="SDY15624.1"/>
    </source>
</evidence>